<reference evidence="2" key="1">
    <citation type="submission" date="2016-11" db="EMBL/GenBank/DDBJ databases">
        <authorList>
            <person name="Varghese N."/>
            <person name="Submissions S."/>
        </authorList>
    </citation>
    <scope>NUCLEOTIDE SEQUENCE [LARGE SCALE GENOMIC DNA]</scope>
    <source>
        <strain evidence="2">DSM 15449</strain>
    </source>
</reference>
<dbReference type="Proteomes" id="UP000183954">
    <property type="component" value="Unassembled WGS sequence"/>
</dbReference>
<accession>A0A1M5YMT6</accession>
<gene>
    <name evidence="1" type="ORF">SAMN02746098_02564</name>
</gene>
<organism evidence="1 2">
    <name type="scientific">Desulfosporosinus lacus DSM 15449</name>
    <dbReference type="NCBI Taxonomy" id="1121420"/>
    <lineage>
        <taxon>Bacteria</taxon>
        <taxon>Bacillati</taxon>
        <taxon>Bacillota</taxon>
        <taxon>Clostridia</taxon>
        <taxon>Eubacteriales</taxon>
        <taxon>Desulfitobacteriaceae</taxon>
        <taxon>Desulfosporosinus</taxon>
    </lineage>
</organism>
<sequence>MEFDGIPKAALYLKQQTLKMVVKSRFFHSYSLILIKIMVLCKLREFCVYYFARQGHRQSAMALNIF</sequence>
<dbReference type="EMBL" id="FQXJ01000008">
    <property type="protein sequence ID" value="SHI13228.1"/>
    <property type="molecule type" value="Genomic_DNA"/>
</dbReference>
<keyword evidence="2" id="KW-1185">Reference proteome</keyword>
<dbReference type="AlphaFoldDB" id="A0A1M5YMT6"/>
<name>A0A1M5YMT6_9FIRM</name>
<dbReference type="STRING" id="1121420.SAMN02746098_02564"/>
<proteinExistence type="predicted"/>
<evidence type="ECO:0000313" key="1">
    <source>
        <dbReference type="EMBL" id="SHI13228.1"/>
    </source>
</evidence>
<evidence type="ECO:0000313" key="2">
    <source>
        <dbReference type="Proteomes" id="UP000183954"/>
    </source>
</evidence>
<protein>
    <submittedName>
        <fullName evidence="1">Uncharacterized protein</fullName>
    </submittedName>
</protein>